<comment type="similarity">
    <text evidence="6">Belongs to the major facilitator superfamily. Allantoate permease family.</text>
</comment>
<feature type="transmembrane region" description="Helical" evidence="7">
    <location>
        <begin position="264"/>
        <end position="288"/>
    </location>
</feature>
<dbReference type="EMBL" id="LXJU01000024">
    <property type="protein sequence ID" value="OGE49054.1"/>
    <property type="molecule type" value="Genomic_DNA"/>
</dbReference>
<gene>
    <name evidence="9" type="ORF">PENARI_c024G07380</name>
</gene>
<feature type="transmembrane region" description="Helical" evidence="7">
    <location>
        <begin position="421"/>
        <end position="441"/>
    </location>
</feature>
<feature type="transmembrane region" description="Helical" evidence="7">
    <location>
        <begin position="126"/>
        <end position="149"/>
    </location>
</feature>
<dbReference type="InterPro" id="IPR020846">
    <property type="entry name" value="MFS_dom"/>
</dbReference>
<keyword evidence="5 7" id="KW-0472">Membrane</keyword>
<feature type="transmembrane region" description="Helical" evidence="7">
    <location>
        <begin position="68"/>
        <end position="85"/>
    </location>
</feature>
<dbReference type="PANTHER" id="PTHR43791">
    <property type="entry name" value="PERMEASE-RELATED"/>
    <property type="match status" value="1"/>
</dbReference>
<feature type="transmembrane region" description="Helical" evidence="7">
    <location>
        <begin position="30"/>
        <end position="47"/>
    </location>
</feature>
<dbReference type="InterPro" id="IPR011701">
    <property type="entry name" value="MFS"/>
</dbReference>
<name>A0A1F5L748_PENAI</name>
<dbReference type="RefSeq" id="XP_022484508.1">
    <property type="nucleotide sequence ID" value="XM_022635700.1"/>
</dbReference>
<dbReference type="GO" id="GO:0022857">
    <property type="term" value="F:transmembrane transporter activity"/>
    <property type="evidence" value="ECO:0007669"/>
    <property type="project" value="InterPro"/>
</dbReference>
<keyword evidence="10" id="KW-1185">Reference proteome</keyword>
<evidence type="ECO:0000256" key="3">
    <source>
        <dbReference type="ARBA" id="ARBA00022692"/>
    </source>
</evidence>
<reference evidence="9 10" key="1">
    <citation type="journal article" date="2016" name="Sci. Rep.">
        <title>Penicillium arizonense, a new, genome sequenced fungal species, reveals a high chemical diversity in secreted metabolites.</title>
        <authorList>
            <person name="Grijseels S."/>
            <person name="Nielsen J.C."/>
            <person name="Randelovic M."/>
            <person name="Nielsen J."/>
            <person name="Nielsen K.F."/>
            <person name="Workman M."/>
            <person name="Frisvad J.C."/>
        </authorList>
    </citation>
    <scope>NUCLEOTIDE SEQUENCE [LARGE SCALE GENOMIC DNA]</scope>
    <source>
        <strain evidence="9 10">CBS 141311</strain>
    </source>
</reference>
<accession>A0A1F5L748</accession>
<dbReference type="Proteomes" id="UP000177622">
    <property type="component" value="Unassembled WGS sequence"/>
</dbReference>
<evidence type="ECO:0000256" key="5">
    <source>
        <dbReference type="ARBA" id="ARBA00023136"/>
    </source>
</evidence>
<keyword evidence="4 7" id="KW-1133">Transmembrane helix</keyword>
<dbReference type="GO" id="GO:0016020">
    <property type="term" value="C:membrane"/>
    <property type="evidence" value="ECO:0007669"/>
    <property type="project" value="UniProtKB-SubCell"/>
</dbReference>
<feature type="transmembrane region" description="Helical" evidence="7">
    <location>
        <begin position="354"/>
        <end position="375"/>
    </location>
</feature>
<evidence type="ECO:0000256" key="7">
    <source>
        <dbReference type="SAM" id="Phobius"/>
    </source>
</evidence>
<comment type="caution">
    <text evidence="9">The sequence shown here is derived from an EMBL/GenBank/DDBJ whole genome shotgun (WGS) entry which is preliminary data.</text>
</comment>
<evidence type="ECO:0000313" key="9">
    <source>
        <dbReference type="EMBL" id="OGE49054.1"/>
    </source>
</evidence>
<protein>
    <recommendedName>
        <fullName evidence="8">Major facilitator superfamily (MFS) profile domain-containing protein</fullName>
    </recommendedName>
</protein>
<dbReference type="PANTHER" id="PTHR43791:SF40">
    <property type="entry name" value="THIAMINE PATHWAY TRANSPORTER THI73"/>
    <property type="match status" value="1"/>
</dbReference>
<evidence type="ECO:0000256" key="6">
    <source>
        <dbReference type="ARBA" id="ARBA00037968"/>
    </source>
</evidence>
<dbReference type="OrthoDB" id="6730379at2759"/>
<evidence type="ECO:0000256" key="4">
    <source>
        <dbReference type="ARBA" id="ARBA00022989"/>
    </source>
</evidence>
<feature type="transmembrane region" description="Helical" evidence="7">
    <location>
        <begin position="327"/>
        <end position="347"/>
    </location>
</feature>
<keyword evidence="2" id="KW-0813">Transport</keyword>
<evidence type="ECO:0000313" key="10">
    <source>
        <dbReference type="Proteomes" id="UP000177622"/>
    </source>
</evidence>
<organism evidence="9 10">
    <name type="scientific">Penicillium arizonense</name>
    <dbReference type="NCBI Taxonomy" id="1835702"/>
    <lineage>
        <taxon>Eukaryota</taxon>
        <taxon>Fungi</taxon>
        <taxon>Dikarya</taxon>
        <taxon>Ascomycota</taxon>
        <taxon>Pezizomycotina</taxon>
        <taxon>Eurotiomycetes</taxon>
        <taxon>Eurotiomycetidae</taxon>
        <taxon>Eurotiales</taxon>
        <taxon>Aspergillaceae</taxon>
        <taxon>Penicillium</taxon>
    </lineage>
</organism>
<dbReference type="Gene3D" id="1.20.1250.20">
    <property type="entry name" value="MFS general substrate transporter like domains"/>
    <property type="match status" value="1"/>
</dbReference>
<comment type="subcellular location">
    <subcellularLocation>
        <location evidence="1">Membrane</location>
        <topology evidence="1">Multi-pass membrane protein</topology>
    </subcellularLocation>
</comment>
<keyword evidence="3 7" id="KW-0812">Transmembrane</keyword>
<dbReference type="PROSITE" id="PS50850">
    <property type="entry name" value="MFS"/>
    <property type="match status" value="1"/>
</dbReference>
<evidence type="ECO:0000256" key="1">
    <source>
        <dbReference type="ARBA" id="ARBA00004141"/>
    </source>
</evidence>
<feature type="transmembrane region" description="Helical" evidence="7">
    <location>
        <begin position="300"/>
        <end position="321"/>
    </location>
</feature>
<feature type="transmembrane region" description="Helical" evidence="7">
    <location>
        <begin position="193"/>
        <end position="215"/>
    </location>
</feature>
<dbReference type="Pfam" id="PF07690">
    <property type="entry name" value="MFS_1"/>
    <property type="match status" value="1"/>
</dbReference>
<dbReference type="AlphaFoldDB" id="A0A1F5L748"/>
<sequence>MEKKLDNYDAAEDCALGSVLMNDKKLLRKIDYHLLPIMFLTYFLQMIDKISINYANVMGLQDDLGMTGNDFSWLATAFFLAYAVAEIPQGALLQRFPVTKVLGANVFCWGVILCCSSAASKFSHMLALRVLLGLMEAVIAPSLTMYTSMWYTRAESTPRYGFWYCGLGVGQIVGGLISFAAQHAPPAMPFGGWRIMFVAIGAVNVLVSILVIFLLPNSPENAKFLTEPEKVRIAQRLTNDSAGVGLKVFRWRSVLEAFGDLQTWMLVLLTIFITIPSGVITTFSAILIKGFGYSSRESALLNMPSGIVSIVATMVSTYAISKGFSRWLAIDLLLLPTLLGSCLMSFLPSENQAGCLAGIYLVNTTVAPLALIYAWTGANYRGFTMKVTGAGIVSAGFSIANIIGPQTFQAKDAPHYIPAKITIVAVNAAAIVVSTALRIIYGRRNSVADRLGAPARSRIETRLANKGAAGDAQDDESFRYVY</sequence>
<evidence type="ECO:0000256" key="2">
    <source>
        <dbReference type="ARBA" id="ARBA00022448"/>
    </source>
</evidence>
<dbReference type="InterPro" id="IPR036259">
    <property type="entry name" value="MFS_trans_sf"/>
</dbReference>
<dbReference type="FunFam" id="1.20.1250.20:FF:000064">
    <property type="entry name" value="MFS allantoate transporter"/>
    <property type="match status" value="1"/>
</dbReference>
<proteinExistence type="inferred from homology"/>
<dbReference type="GeneID" id="34580434"/>
<feature type="transmembrane region" description="Helical" evidence="7">
    <location>
        <begin position="161"/>
        <end position="181"/>
    </location>
</feature>
<evidence type="ECO:0000259" key="8">
    <source>
        <dbReference type="PROSITE" id="PS50850"/>
    </source>
</evidence>
<dbReference type="SUPFAM" id="SSF103473">
    <property type="entry name" value="MFS general substrate transporter"/>
    <property type="match status" value="1"/>
</dbReference>
<feature type="transmembrane region" description="Helical" evidence="7">
    <location>
        <begin position="97"/>
        <end position="119"/>
    </location>
</feature>
<feature type="domain" description="Major facilitator superfamily (MFS) profile" evidence="8">
    <location>
        <begin position="34"/>
        <end position="446"/>
    </location>
</feature>